<evidence type="ECO:0000256" key="3">
    <source>
        <dbReference type="ARBA" id="ARBA00023274"/>
    </source>
</evidence>
<accession>A0A537JJY2</accession>
<evidence type="ECO:0000256" key="5">
    <source>
        <dbReference type="HAMAP-Rule" id="MF_00340"/>
    </source>
</evidence>
<dbReference type="InterPro" id="IPR044957">
    <property type="entry name" value="Ribosomal_bL32_bact"/>
</dbReference>
<organism evidence="6 7">
    <name type="scientific">Candidatus Segetimicrobium genomatis</name>
    <dbReference type="NCBI Taxonomy" id="2569760"/>
    <lineage>
        <taxon>Bacteria</taxon>
        <taxon>Bacillati</taxon>
        <taxon>Candidatus Sysuimicrobiota</taxon>
        <taxon>Candidatus Sysuimicrobiia</taxon>
        <taxon>Candidatus Sysuimicrobiales</taxon>
        <taxon>Candidatus Segetimicrobiaceae</taxon>
        <taxon>Candidatus Segetimicrobium</taxon>
    </lineage>
</organism>
<dbReference type="HAMAP" id="MF_00340">
    <property type="entry name" value="Ribosomal_bL32"/>
    <property type="match status" value="1"/>
</dbReference>
<dbReference type="Proteomes" id="UP000318093">
    <property type="component" value="Unassembled WGS sequence"/>
</dbReference>
<reference evidence="6 7" key="1">
    <citation type="journal article" date="2019" name="Nat. Microbiol.">
        <title>Mediterranean grassland soil C-N compound turnover is dependent on rainfall and depth, and is mediated by genomically divergent microorganisms.</title>
        <authorList>
            <person name="Diamond S."/>
            <person name="Andeer P.F."/>
            <person name="Li Z."/>
            <person name="Crits-Christoph A."/>
            <person name="Burstein D."/>
            <person name="Anantharaman K."/>
            <person name="Lane K.R."/>
            <person name="Thomas B.C."/>
            <person name="Pan C."/>
            <person name="Northen T.R."/>
            <person name="Banfield J.F."/>
        </authorList>
    </citation>
    <scope>NUCLEOTIDE SEQUENCE [LARGE SCALE GENOMIC DNA]</scope>
    <source>
        <strain evidence="6">NP_6</strain>
    </source>
</reference>
<comment type="caution">
    <text evidence="6">The sequence shown here is derived from an EMBL/GenBank/DDBJ whole genome shotgun (WGS) entry which is preliminary data.</text>
</comment>
<dbReference type="GO" id="GO:0015934">
    <property type="term" value="C:large ribosomal subunit"/>
    <property type="evidence" value="ECO:0007669"/>
    <property type="project" value="InterPro"/>
</dbReference>
<keyword evidence="2 5" id="KW-0689">Ribosomal protein</keyword>
<evidence type="ECO:0000313" key="7">
    <source>
        <dbReference type="Proteomes" id="UP000318093"/>
    </source>
</evidence>
<evidence type="ECO:0000256" key="4">
    <source>
        <dbReference type="ARBA" id="ARBA00035178"/>
    </source>
</evidence>
<dbReference type="InterPro" id="IPR011332">
    <property type="entry name" value="Ribosomal_zn-bd"/>
</dbReference>
<dbReference type="GO" id="GO:0006412">
    <property type="term" value="P:translation"/>
    <property type="evidence" value="ECO:0007669"/>
    <property type="project" value="UniProtKB-UniRule"/>
</dbReference>
<keyword evidence="3 5" id="KW-0687">Ribonucleoprotein</keyword>
<gene>
    <name evidence="5" type="primary">rpmF</name>
    <name evidence="6" type="ORF">E6H03_02980</name>
</gene>
<dbReference type="InterPro" id="IPR002677">
    <property type="entry name" value="Ribosomal_bL32"/>
</dbReference>
<dbReference type="EMBL" id="VBAN01000088">
    <property type="protein sequence ID" value="TMI83863.1"/>
    <property type="molecule type" value="Genomic_DNA"/>
</dbReference>
<protein>
    <recommendedName>
        <fullName evidence="4 5">Large ribosomal subunit protein bL32</fullName>
    </recommendedName>
</protein>
<evidence type="ECO:0000313" key="6">
    <source>
        <dbReference type="EMBL" id="TMI83863.1"/>
    </source>
</evidence>
<evidence type="ECO:0000256" key="1">
    <source>
        <dbReference type="ARBA" id="ARBA00008560"/>
    </source>
</evidence>
<proteinExistence type="inferred from homology"/>
<dbReference type="Pfam" id="PF01783">
    <property type="entry name" value="Ribosomal_L32p"/>
    <property type="match status" value="1"/>
</dbReference>
<sequence length="66" mass="7525">MGLTKRRFSKARTASRRAHFRVQPVTLVECPQCHARMVPHRVCPTCGYYAGRQVIEVKAPEEKPST</sequence>
<dbReference type="SUPFAM" id="SSF57829">
    <property type="entry name" value="Zn-binding ribosomal proteins"/>
    <property type="match status" value="1"/>
</dbReference>
<comment type="similarity">
    <text evidence="1 5">Belongs to the bacterial ribosomal protein bL32 family.</text>
</comment>
<dbReference type="PANTHER" id="PTHR35534:SF1">
    <property type="entry name" value="LARGE RIBOSOMAL SUBUNIT PROTEIN BL32"/>
    <property type="match status" value="1"/>
</dbReference>
<dbReference type="NCBIfam" id="TIGR01031">
    <property type="entry name" value="rpmF_bact"/>
    <property type="match status" value="1"/>
</dbReference>
<dbReference type="PANTHER" id="PTHR35534">
    <property type="entry name" value="50S RIBOSOMAL PROTEIN L32"/>
    <property type="match status" value="1"/>
</dbReference>
<name>A0A537JJY2_9BACT</name>
<evidence type="ECO:0000256" key="2">
    <source>
        <dbReference type="ARBA" id="ARBA00022980"/>
    </source>
</evidence>
<dbReference type="AlphaFoldDB" id="A0A537JJY2"/>
<dbReference type="GO" id="GO:0003735">
    <property type="term" value="F:structural constituent of ribosome"/>
    <property type="evidence" value="ECO:0007669"/>
    <property type="project" value="InterPro"/>
</dbReference>